<dbReference type="EMBL" id="JAAFGW010000223">
    <property type="protein sequence ID" value="NDP49189.1"/>
    <property type="molecule type" value="Genomic_DNA"/>
</dbReference>
<feature type="transmembrane region" description="Helical" evidence="1">
    <location>
        <begin position="126"/>
        <end position="151"/>
    </location>
</feature>
<reference evidence="2 3" key="1">
    <citation type="submission" date="2019-09" db="EMBL/GenBank/DDBJ databases">
        <title>H2 Metabolism Revealed by Metagenomic Analysis in Subglacial Sediment of East Antarctica.</title>
        <authorList>
            <person name="Yang Z."/>
            <person name="Zhang Y."/>
            <person name="Lv Y."/>
            <person name="Yan W."/>
            <person name="Xiao X."/>
            <person name="Sun B."/>
            <person name="Ma H."/>
        </authorList>
    </citation>
    <scope>NUCLEOTIDE SEQUENCE [LARGE SCALE GENOMIC DNA]</scope>
    <source>
        <strain evidence="2">Bin2_2</strain>
    </source>
</reference>
<feature type="transmembrane region" description="Helical" evidence="1">
    <location>
        <begin position="12"/>
        <end position="35"/>
    </location>
</feature>
<feature type="transmembrane region" description="Helical" evidence="1">
    <location>
        <begin position="191"/>
        <end position="211"/>
    </location>
</feature>
<dbReference type="AlphaFoldDB" id="A0A7C9TDH7"/>
<evidence type="ECO:0000256" key="1">
    <source>
        <dbReference type="SAM" id="Phobius"/>
    </source>
</evidence>
<dbReference type="Pfam" id="PF06695">
    <property type="entry name" value="Sm_multidrug_ex"/>
    <property type="match status" value="1"/>
</dbReference>
<keyword evidence="1" id="KW-1133">Transmembrane helix</keyword>
<protein>
    <submittedName>
        <fullName evidence="2">Small multi-drug export protein</fullName>
    </submittedName>
</protein>
<comment type="caution">
    <text evidence="2">The sequence shown here is derived from an EMBL/GenBank/DDBJ whole genome shotgun (WGS) entry which is preliminary data.</text>
</comment>
<evidence type="ECO:0000313" key="2">
    <source>
        <dbReference type="EMBL" id="NDP49189.1"/>
    </source>
</evidence>
<dbReference type="Proteomes" id="UP000483432">
    <property type="component" value="Unassembled WGS sequence"/>
</dbReference>
<feature type="transmembrane region" description="Helical" evidence="1">
    <location>
        <begin position="72"/>
        <end position="92"/>
    </location>
</feature>
<proteinExistence type="predicted"/>
<accession>A0A7C9TDH7</accession>
<feature type="transmembrane region" description="Helical" evidence="1">
    <location>
        <begin position="157"/>
        <end position="179"/>
    </location>
</feature>
<name>A0A7C9TDH7_9PROT</name>
<dbReference type="InterPro" id="IPR009577">
    <property type="entry name" value="Sm_multidrug_ex"/>
</dbReference>
<keyword evidence="1" id="KW-0472">Membrane</keyword>
<evidence type="ECO:0000313" key="3">
    <source>
        <dbReference type="Proteomes" id="UP000483432"/>
    </source>
</evidence>
<organism evidence="2 3">
    <name type="scientific">Sulfuriferula multivorans</name>
    <dbReference type="NCBI Taxonomy" id="1559896"/>
    <lineage>
        <taxon>Bacteria</taxon>
        <taxon>Pseudomonadati</taxon>
        <taxon>Pseudomonadota</taxon>
        <taxon>Betaproteobacteria</taxon>
        <taxon>Nitrosomonadales</taxon>
        <taxon>Sulfuricellaceae</taxon>
        <taxon>Sulfuriferula</taxon>
    </lineage>
</organism>
<gene>
    <name evidence="2" type="ORF">GZ085_12540</name>
</gene>
<keyword evidence="1" id="KW-0812">Transmembrane</keyword>
<sequence length="222" mass="24176">MSKSLFASPEGWILGIGLTLVSLLFLGLGIGWHLFPDSVLTYAAMTGLNLTIGRAAGMTFGYASGLGHAQVVPLNMLLQTIQVLVVYPLFVLSSRQLIRVPRLQSFLTRMQRAAETHGGTVRKFGIVGLFVFVFVPFWMTGPVVGSIIGFLIGLRPWVNIVTVLGATYVAIGVWALLLNELSAWAATVNHFAPYVLVVAIALIVVAMQWLARRRDRETAEGH</sequence>